<dbReference type="KEGG" id="rpe:RPE_2317"/>
<accession>Q07P76</accession>
<reference evidence="1" key="1">
    <citation type="submission" date="2006-09" db="EMBL/GenBank/DDBJ databases">
        <title>Complete sequence of Rhodopseudomonas palustris BisA53.</title>
        <authorList>
            <consortium name="US DOE Joint Genome Institute"/>
            <person name="Copeland A."/>
            <person name="Lucas S."/>
            <person name="Lapidus A."/>
            <person name="Barry K."/>
            <person name="Detter J.C."/>
            <person name="Glavina del Rio T."/>
            <person name="Hammon N."/>
            <person name="Israni S."/>
            <person name="Dalin E."/>
            <person name="Tice H."/>
            <person name="Pitluck S."/>
            <person name="Chain P."/>
            <person name="Malfatti S."/>
            <person name="Shin M."/>
            <person name="Vergez L."/>
            <person name="Schmutz J."/>
            <person name="Larimer F."/>
            <person name="Land M."/>
            <person name="Hauser L."/>
            <person name="Pelletier D.A."/>
            <person name="Kyrpides N."/>
            <person name="Kim E."/>
            <person name="Harwood C.S."/>
            <person name="Oda Y."/>
            <person name="Richardson P."/>
        </authorList>
    </citation>
    <scope>NUCLEOTIDE SEQUENCE [LARGE SCALE GENOMIC DNA]</scope>
    <source>
        <strain evidence="1">BisA53</strain>
    </source>
</reference>
<dbReference type="AlphaFoldDB" id="Q07P76"/>
<proteinExistence type="predicted"/>
<organism evidence="1">
    <name type="scientific">Rhodopseudomonas palustris (strain BisA53)</name>
    <dbReference type="NCBI Taxonomy" id="316055"/>
    <lineage>
        <taxon>Bacteria</taxon>
        <taxon>Pseudomonadati</taxon>
        <taxon>Pseudomonadota</taxon>
        <taxon>Alphaproteobacteria</taxon>
        <taxon>Hyphomicrobiales</taxon>
        <taxon>Nitrobacteraceae</taxon>
        <taxon>Rhodopseudomonas</taxon>
    </lineage>
</organism>
<sequence>MSKNPFEEGRRAARELIPAKANPYQAGTDAHARWAEGHEQVATAVEAGESEG</sequence>
<protein>
    <submittedName>
        <fullName evidence="1">Uncharacterized protein</fullName>
    </submittedName>
</protein>
<dbReference type="STRING" id="316055.RPE_2317"/>
<name>Q07P76_RHOP5</name>
<dbReference type="EMBL" id="CP000463">
    <property type="protein sequence ID" value="ABJ06258.1"/>
    <property type="molecule type" value="Genomic_DNA"/>
</dbReference>
<dbReference type="HOGENOM" id="CLU_202361_0_0_5"/>
<evidence type="ECO:0000313" key="1">
    <source>
        <dbReference type="EMBL" id="ABJ06258.1"/>
    </source>
</evidence>
<gene>
    <name evidence="1" type="ordered locus">RPE_2317</name>
</gene>